<dbReference type="SUPFAM" id="SSF52058">
    <property type="entry name" value="L domain-like"/>
    <property type="match status" value="1"/>
</dbReference>
<evidence type="ECO:0000256" key="1">
    <source>
        <dbReference type="ARBA" id="ARBA00004479"/>
    </source>
</evidence>
<dbReference type="Pfam" id="PF08263">
    <property type="entry name" value="LRRNT_2"/>
    <property type="match status" value="2"/>
</dbReference>
<comment type="subcellular location">
    <subcellularLocation>
        <location evidence="1">Membrane</location>
        <topology evidence="1">Single-pass type I membrane protein</topology>
    </subcellularLocation>
</comment>
<dbReference type="InterPro" id="IPR001611">
    <property type="entry name" value="Leu-rich_rpt"/>
</dbReference>
<evidence type="ECO:0000256" key="15">
    <source>
        <dbReference type="ARBA" id="ARBA00023180"/>
    </source>
</evidence>
<dbReference type="GO" id="GO:0005524">
    <property type="term" value="F:ATP binding"/>
    <property type="evidence" value="ECO:0007669"/>
    <property type="project" value="UniProtKB-UniRule"/>
</dbReference>
<dbReference type="SUPFAM" id="SSF56112">
    <property type="entry name" value="Protein kinase-like (PK-like)"/>
    <property type="match status" value="1"/>
</dbReference>
<evidence type="ECO:0000256" key="13">
    <source>
        <dbReference type="ARBA" id="ARBA00023136"/>
    </source>
</evidence>
<dbReference type="Pfam" id="PF13855">
    <property type="entry name" value="LRR_8"/>
    <property type="match status" value="2"/>
</dbReference>
<comment type="similarity">
    <text evidence="2">Belongs to the protein kinase superfamily. Ser/Thr protein kinase family.</text>
</comment>
<dbReference type="InterPro" id="IPR008271">
    <property type="entry name" value="Ser/Thr_kinase_AS"/>
</dbReference>
<reference evidence="19 20" key="1">
    <citation type="submission" date="2024-01" db="EMBL/GenBank/DDBJ databases">
        <title>The genomes of 5 underutilized Papilionoideae crops provide insights into root nodulation and disease resistanc.</title>
        <authorList>
            <person name="Jiang F."/>
        </authorList>
    </citation>
    <scope>NUCLEOTIDE SEQUENCE [LARGE SCALE GENOMIC DNA]</scope>
    <source>
        <strain evidence="19">LVBAO_FW01</strain>
        <tissue evidence="19">Leaves</tissue>
    </source>
</reference>
<keyword evidence="10" id="KW-0418">Kinase</keyword>
<keyword evidence="15" id="KW-0325">Glycoprotein</keyword>
<evidence type="ECO:0000256" key="8">
    <source>
        <dbReference type="ARBA" id="ARBA00022737"/>
    </source>
</evidence>
<dbReference type="GO" id="GO:0004674">
    <property type="term" value="F:protein serine/threonine kinase activity"/>
    <property type="evidence" value="ECO:0007669"/>
    <property type="project" value="UniProtKB-KW"/>
</dbReference>
<proteinExistence type="inferred from homology"/>
<keyword evidence="20" id="KW-1185">Reference proteome</keyword>
<keyword evidence="8" id="KW-0677">Repeat</keyword>
<keyword evidence="12" id="KW-1133">Transmembrane helix</keyword>
<dbReference type="SMART" id="SM00220">
    <property type="entry name" value="S_TKc"/>
    <property type="match status" value="1"/>
</dbReference>
<keyword evidence="7 17" id="KW-0732">Signal</keyword>
<feature type="signal peptide" evidence="17">
    <location>
        <begin position="1"/>
        <end position="22"/>
    </location>
</feature>
<organism evidence="19 20">
    <name type="scientific">Canavalia gladiata</name>
    <name type="common">Sword bean</name>
    <name type="synonym">Dolichos gladiatus</name>
    <dbReference type="NCBI Taxonomy" id="3824"/>
    <lineage>
        <taxon>Eukaryota</taxon>
        <taxon>Viridiplantae</taxon>
        <taxon>Streptophyta</taxon>
        <taxon>Embryophyta</taxon>
        <taxon>Tracheophyta</taxon>
        <taxon>Spermatophyta</taxon>
        <taxon>Magnoliopsida</taxon>
        <taxon>eudicotyledons</taxon>
        <taxon>Gunneridae</taxon>
        <taxon>Pentapetalae</taxon>
        <taxon>rosids</taxon>
        <taxon>fabids</taxon>
        <taxon>Fabales</taxon>
        <taxon>Fabaceae</taxon>
        <taxon>Papilionoideae</taxon>
        <taxon>50 kb inversion clade</taxon>
        <taxon>NPAAA clade</taxon>
        <taxon>indigoferoid/millettioid clade</taxon>
        <taxon>Phaseoleae</taxon>
        <taxon>Canavalia</taxon>
    </lineage>
</organism>
<dbReference type="Pfam" id="PF00560">
    <property type="entry name" value="LRR_1"/>
    <property type="match status" value="2"/>
</dbReference>
<dbReference type="InterPro" id="IPR017441">
    <property type="entry name" value="Protein_kinase_ATP_BS"/>
</dbReference>
<dbReference type="PROSITE" id="PS50011">
    <property type="entry name" value="PROTEIN_KINASE_DOM"/>
    <property type="match status" value="1"/>
</dbReference>
<keyword evidence="3" id="KW-0723">Serine/threonine-protein kinase</keyword>
<evidence type="ECO:0000313" key="20">
    <source>
        <dbReference type="Proteomes" id="UP001367508"/>
    </source>
</evidence>
<protein>
    <recommendedName>
        <fullName evidence="18">Protein kinase domain-containing protein</fullName>
    </recommendedName>
</protein>
<dbReference type="Pfam" id="PF00069">
    <property type="entry name" value="Pkinase"/>
    <property type="match status" value="1"/>
</dbReference>
<dbReference type="InterPro" id="IPR052422">
    <property type="entry name" value="Auxin_Ser/Thr_Kinase"/>
</dbReference>
<name>A0AAN9LRK0_CANGL</name>
<dbReference type="FunFam" id="3.30.200.20:FF:000178">
    <property type="entry name" value="serine/threonine-protein kinase PBS1-like"/>
    <property type="match status" value="1"/>
</dbReference>
<dbReference type="FunFam" id="3.80.10.10:FF:000190">
    <property type="entry name" value="Receptor-like kinase TMK4"/>
    <property type="match status" value="1"/>
</dbReference>
<dbReference type="SMART" id="SM00369">
    <property type="entry name" value="LRR_TYP"/>
    <property type="match status" value="5"/>
</dbReference>
<keyword evidence="6" id="KW-0812">Transmembrane</keyword>
<dbReference type="Gene3D" id="1.10.510.10">
    <property type="entry name" value="Transferase(Phosphotransferase) domain 1"/>
    <property type="match status" value="1"/>
</dbReference>
<accession>A0AAN9LRK0</accession>
<dbReference type="Gene3D" id="3.80.10.10">
    <property type="entry name" value="Ribonuclease Inhibitor"/>
    <property type="match status" value="2"/>
</dbReference>
<evidence type="ECO:0000256" key="11">
    <source>
        <dbReference type="ARBA" id="ARBA00022840"/>
    </source>
</evidence>
<dbReference type="InterPro" id="IPR032675">
    <property type="entry name" value="LRR_dom_sf"/>
</dbReference>
<evidence type="ECO:0000256" key="9">
    <source>
        <dbReference type="ARBA" id="ARBA00022741"/>
    </source>
</evidence>
<evidence type="ECO:0000256" key="6">
    <source>
        <dbReference type="ARBA" id="ARBA00022692"/>
    </source>
</evidence>
<evidence type="ECO:0000256" key="14">
    <source>
        <dbReference type="ARBA" id="ARBA00023170"/>
    </source>
</evidence>
<comment type="caution">
    <text evidence="19">The sequence shown here is derived from an EMBL/GenBank/DDBJ whole genome shotgun (WGS) entry which is preliminary data.</text>
</comment>
<dbReference type="Gene3D" id="3.30.200.20">
    <property type="entry name" value="Phosphorylase Kinase, domain 1"/>
    <property type="match status" value="1"/>
</dbReference>
<evidence type="ECO:0000256" key="3">
    <source>
        <dbReference type="ARBA" id="ARBA00022527"/>
    </source>
</evidence>
<feature type="domain" description="Protein kinase" evidence="18">
    <location>
        <begin position="529"/>
        <end position="819"/>
    </location>
</feature>
<dbReference type="FunFam" id="1.10.510.10:FF:000590">
    <property type="entry name" value="PR5-like receptor kinase"/>
    <property type="match status" value="1"/>
</dbReference>
<dbReference type="EMBL" id="JAYMYQ010000004">
    <property type="protein sequence ID" value="KAK7340960.1"/>
    <property type="molecule type" value="Genomic_DNA"/>
</dbReference>
<dbReference type="InterPro" id="IPR011009">
    <property type="entry name" value="Kinase-like_dom_sf"/>
</dbReference>
<evidence type="ECO:0000259" key="18">
    <source>
        <dbReference type="PROSITE" id="PS50011"/>
    </source>
</evidence>
<dbReference type="PROSITE" id="PS00107">
    <property type="entry name" value="PROTEIN_KINASE_ATP"/>
    <property type="match status" value="1"/>
</dbReference>
<evidence type="ECO:0000256" key="12">
    <source>
        <dbReference type="ARBA" id="ARBA00022989"/>
    </source>
</evidence>
<keyword evidence="11 16" id="KW-0067">ATP-binding</keyword>
<evidence type="ECO:0000256" key="16">
    <source>
        <dbReference type="PROSITE-ProRule" id="PRU10141"/>
    </source>
</evidence>
<keyword evidence="4" id="KW-0433">Leucine-rich repeat</keyword>
<dbReference type="Proteomes" id="UP001367508">
    <property type="component" value="Unassembled WGS sequence"/>
</dbReference>
<keyword evidence="5" id="KW-0808">Transferase</keyword>
<dbReference type="InterPro" id="IPR003591">
    <property type="entry name" value="Leu-rich_rpt_typical-subtyp"/>
</dbReference>
<evidence type="ECO:0000313" key="19">
    <source>
        <dbReference type="EMBL" id="KAK7340960.1"/>
    </source>
</evidence>
<keyword evidence="9 16" id="KW-0547">Nucleotide-binding</keyword>
<keyword evidence="14" id="KW-0675">Receptor</keyword>
<evidence type="ECO:0000256" key="4">
    <source>
        <dbReference type="ARBA" id="ARBA00022614"/>
    </source>
</evidence>
<dbReference type="InterPro" id="IPR000719">
    <property type="entry name" value="Prot_kinase_dom"/>
</dbReference>
<evidence type="ECO:0000256" key="5">
    <source>
        <dbReference type="ARBA" id="ARBA00022679"/>
    </source>
</evidence>
<dbReference type="PANTHER" id="PTHR47986:SF10">
    <property type="entry name" value="RECEPTOR-LIKE KINASE TMK4"/>
    <property type="match status" value="1"/>
</dbReference>
<dbReference type="AlphaFoldDB" id="A0AAN9LRK0"/>
<feature type="binding site" evidence="16">
    <location>
        <position position="557"/>
    </location>
    <ligand>
        <name>ATP</name>
        <dbReference type="ChEBI" id="CHEBI:30616"/>
    </ligand>
</feature>
<evidence type="ECO:0000256" key="10">
    <source>
        <dbReference type="ARBA" id="ARBA00022777"/>
    </source>
</evidence>
<feature type="chain" id="PRO_5042995525" description="Protein kinase domain-containing protein" evidence="17">
    <location>
        <begin position="23"/>
        <end position="845"/>
    </location>
</feature>
<evidence type="ECO:0000256" key="7">
    <source>
        <dbReference type="ARBA" id="ARBA00022729"/>
    </source>
</evidence>
<evidence type="ECO:0000256" key="17">
    <source>
        <dbReference type="SAM" id="SignalP"/>
    </source>
</evidence>
<dbReference type="GO" id="GO:0016020">
    <property type="term" value="C:membrane"/>
    <property type="evidence" value="ECO:0007669"/>
    <property type="project" value="UniProtKB-SubCell"/>
</dbReference>
<keyword evidence="13" id="KW-0472">Membrane</keyword>
<dbReference type="FunFam" id="3.80.10.10:FF:000129">
    <property type="entry name" value="Leucine-rich repeat receptor-like kinase"/>
    <property type="match status" value="1"/>
</dbReference>
<dbReference type="PROSITE" id="PS00108">
    <property type="entry name" value="PROTEIN_KINASE_ST"/>
    <property type="match status" value="1"/>
</dbReference>
<evidence type="ECO:0000256" key="2">
    <source>
        <dbReference type="ARBA" id="ARBA00008684"/>
    </source>
</evidence>
<dbReference type="InterPro" id="IPR013210">
    <property type="entry name" value="LRR_N_plant-typ"/>
</dbReference>
<dbReference type="PANTHER" id="PTHR47986">
    <property type="entry name" value="OSJNBA0070M12.3 PROTEIN"/>
    <property type="match status" value="1"/>
</dbReference>
<sequence length="845" mass="93180">MLLAFHLLLFILSGSLFSPVTANDAAVMSLLGRLMNPFRLHNKSYCTWKGITCDTRKHVTSIKLSSMSLTGTLPRNLNSLSHLTHIDFSNNSLLGPLPSLANLARLQIADFHHNNFDSIPDGCFHGLTSLQTLNLNTNQKFPRWTLPNDLSNSSNLQFLDLTATSLIGPLPEIFHSLRSLRSLILSNNSITGDLPTSLSGSAISDLILSYQEAGLSGTIEVLSSMTNLSKVSLPNNNFTGPIPDLSNSTNLNYLELRYNKLTGVIPYSLMNLSSLKYVFLDNNKLQGPVPGFGPGVEDTVYSNNFCNQNSHNESCDRQVTILLQIASAFGYPLQLSLSWKGNHHPCRNWSFVSCEVGHNIVELDFSKQSFSGTISPAFASLTYLRKLNLSHNHLCGPIPEALTTLPQLQFLDVSNNNLSGDLPNFSPNVKLYVSGNPLLRLHNSPEPAPQPASSPPPGNTHRIAGVVVGAGVVVICVMIFFNRKRCLSLAQRRIFKETSTTLNHNIEDFINISLAPKRYNFSDVKKMTNSFLHKLGQGGYGVVYKASLPDGCLVAIKVLNEAKGNGEEFINEVTSISKTSHVNIVSLLGFCYERNKRALIYEFMLNGSLDKFINEKGSPNAICNLDLNTLFRIAIGIARGLEYLHEGCNTKILHLDIKPQNILLNEDFCPKISDFGLAKICKKKESIVSLLGTRGTPGYIAPEVVCPTYGKVSHKSDVYSYGMLILEIVGGKKNCESGGSATSQMYFPDWIYKDLEEGNVIYANNLAITDQDNDLIRKITLVSLWCIQTNPLNRPSISKVIEMLEGPLQSVPYPPKPILYSPQRSPIQFSKTYSSSKHETDSITT</sequence>
<gene>
    <name evidence="19" type="ORF">VNO77_21679</name>
</gene>